<organism evidence="2 3">
    <name type="scientific">Plectus sambesii</name>
    <dbReference type="NCBI Taxonomy" id="2011161"/>
    <lineage>
        <taxon>Eukaryota</taxon>
        <taxon>Metazoa</taxon>
        <taxon>Ecdysozoa</taxon>
        <taxon>Nematoda</taxon>
        <taxon>Chromadorea</taxon>
        <taxon>Plectida</taxon>
        <taxon>Plectina</taxon>
        <taxon>Plectoidea</taxon>
        <taxon>Plectidae</taxon>
        <taxon>Plectus</taxon>
    </lineage>
</organism>
<evidence type="ECO:0000313" key="3">
    <source>
        <dbReference type="WBParaSite" id="PSAMB.scaffold8443size6226.g31404.t1"/>
    </source>
</evidence>
<name>A0A914XJ35_9BILA</name>
<accession>A0A914XJ35</accession>
<protein>
    <submittedName>
        <fullName evidence="3">Uncharacterized protein</fullName>
    </submittedName>
</protein>
<feature type="region of interest" description="Disordered" evidence="1">
    <location>
        <begin position="17"/>
        <end position="153"/>
    </location>
</feature>
<dbReference type="AlphaFoldDB" id="A0A914XJ35"/>
<feature type="compositionally biased region" description="Acidic residues" evidence="1">
    <location>
        <begin position="31"/>
        <end position="47"/>
    </location>
</feature>
<keyword evidence="2" id="KW-1185">Reference proteome</keyword>
<dbReference type="WBParaSite" id="PSAMB.scaffold8443size6226.g31404.t1">
    <property type="protein sequence ID" value="PSAMB.scaffold8443size6226.g31404.t1"/>
    <property type="gene ID" value="PSAMB.scaffold8443size6226.g31404"/>
</dbReference>
<reference evidence="3" key="1">
    <citation type="submission" date="2022-11" db="UniProtKB">
        <authorList>
            <consortium name="WormBaseParasite"/>
        </authorList>
    </citation>
    <scope>IDENTIFICATION</scope>
</reference>
<proteinExistence type="predicted"/>
<dbReference type="Proteomes" id="UP000887566">
    <property type="component" value="Unplaced"/>
</dbReference>
<sequence length="164" mass="17613">MAVCRTLSRPLMPSLESAVVSAAPKSAAATVEDDVEEPIILNDDDDEKDQHELVAESAGGHDDDDEEPAVAAKGSTKKCQPIASVSRARTTPKTKVVRIDSDSSDEDIEELSPQQLMAPPSKPPQRVPKPSTADPSPSKKPLKLSNGEDVQKNVDEMIKDFVID</sequence>
<evidence type="ECO:0000256" key="1">
    <source>
        <dbReference type="SAM" id="MobiDB-lite"/>
    </source>
</evidence>
<evidence type="ECO:0000313" key="2">
    <source>
        <dbReference type="Proteomes" id="UP000887566"/>
    </source>
</evidence>
<feature type="compositionally biased region" description="Low complexity" evidence="1">
    <location>
        <begin position="17"/>
        <end position="30"/>
    </location>
</feature>